<dbReference type="OrthoDB" id="449128at2759"/>
<gene>
    <name evidence="1" type="ORF">ETH_00032965</name>
</gene>
<dbReference type="Proteomes" id="UP000030747">
    <property type="component" value="Unassembled WGS sequence"/>
</dbReference>
<organism evidence="1 2">
    <name type="scientific">Eimeria tenella</name>
    <name type="common">Coccidian parasite</name>
    <dbReference type="NCBI Taxonomy" id="5802"/>
    <lineage>
        <taxon>Eukaryota</taxon>
        <taxon>Sar</taxon>
        <taxon>Alveolata</taxon>
        <taxon>Apicomplexa</taxon>
        <taxon>Conoidasida</taxon>
        <taxon>Coccidia</taxon>
        <taxon>Eucoccidiorida</taxon>
        <taxon>Eimeriorina</taxon>
        <taxon>Eimeriidae</taxon>
        <taxon>Eimeria</taxon>
    </lineage>
</organism>
<dbReference type="VEuPathDB" id="ToxoDB:ETH_00032965"/>
<keyword evidence="2" id="KW-1185">Reference proteome</keyword>
<dbReference type="GeneID" id="25255659"/>
<dbReference type="EMBL" id="HG673755">
    <property type="protein sequence ID" value="CDJ37322.1"/>
    <property type="molecule type" value="Genomic_DNA"/>
</dbReference>
<reference evidence="1" key="1">
    <citation type="submission" date="2013-10" db="EMBL/GenBank/DDBJ databases">
        <title>Genomic analysis of the causative agents of coccidiosis in chickens.</title>
        <authorList>
            <person name="Reid A.J."/>
            <person name="Blake D."/>
            <person name="Billington K."/>
            <person name="Browne H."/>
            <person name="Dunn M."/>
            <person name="Hung S."/>
            <person name="Kawahara F."/>
            <person name="Miranda-Saavedra D."/>
            <person name="Mourier T."/>
            <person name="Nagra H."/>
            <person name="Otto T.D."/>
            <person name="Rawlings N."/>
            <person name="Sanchez A."/>
            <person name="Sanders M."/>
            <person name="Subramaniam C."/>
            <person name="Tay Y."/>
            <person name="Dear P."/>
            <person name="Doerig C."/>
            <person name="Gruber A."/>
            <person name="Parkinson J."/>
            <person name="Shirley M."/>
            <person name="Wan K.L."/>
            <person name="Berriman M."/>
            <person name="Tomley F."/>
            <person name="Pain A."/>
        </authorList>
    </citation>
    <scope>NUCLEOTIDE SEQUENCE [LARGE SCALE GENOMIC DNA]</scope>
    <source>
        <strain evidence="1">Houghton</strain>
    </source>
</reference>
<proteinExistence type="predicted"/>
<protein>
    <submittedName>
        <fullName evidence="1">Uncharacterized protein</fullName>
    </submittedName>
</protein>
<dbReference type="VEuPathDB" id="ToxoDB:ETH2_0308800"/>
<dbReference type="AlphaFoldDB" id="U6KM28"/>
<dbReference type="RefSeq" id="XP_013228160.1">
    <property type="nucleotide sequence ID" value="XM_013372706.1"/>
</dbReference>
<name>U6KM28_EIMTE</name>
<accession>U6KM28</accession>
<evidence type="ECO:0000313" key="2">
    <source>
        <dbReference type="Proteomes" id="UP000030747"/>
    </source>
</evidence>
<evidence type="ECO:0000313" key="1">
    <source>
        <dbReference type="EMBL" id="CDJ37322.1"/>
    </source>
</evidence>
<sequence length="106" mass="11464">MNFRMTGPSAQEIAVLNTRVMSGGRQRWQAGSIVTTVTDLPVASDVTDTKSGGFGHVNVVLPRPSRVHRSDRIIEQLNKGMDPAETLYGALGVEGRTDLRFPLSAV</sequence>
<reference evidence="1" key="2">
    <citation type="submission" date="2013-10" db="EMBL/GenBank/DDBJ databases">
        <authorList>
            <person name="Aslett M."/>
        </authorList>
    </citation>
    <scope>NUCLEOTIDE SEQUENCE [LARGE SCALE GENOMIC DNA]</scope>
    <source>
        <strain evidence="1">Houghton</strain>
    </source>
</reference>